<dbReference type="WBParaSite" id="PEQ_0001277901-mRNA-1">
    <property type="protein sequence ID" value="PEQ_0001277901-mRNA-1"/>
    <property type="gene ID" value="PEQ_0001277901"/>
</dbReference>
<evidence type="ECO:0000256" key="1">
    <source>
        <dbReference type="SAM" id="Phobius"/>
    </source>
</evidence>
<keyword evidence="3" id="KW-1185">Reference proteome</keyword>
<dbReference type="Proteomes" id="UP000887564">
    <property type="component" value="Unplaced"/>
</dbReference>
<dbReference type="InterPro" id="IPR042855">
    <property type="entry name" value="V_SNARE_CC"/>
</dbReference>
<reference evidence="4" key="1">
    <citation type="submission" date="2022-11" db="UniProtKB">
        <authorList>
            <consortium name="WormBaseParasite"/>
        </authorList>
    </citation>
    <scope>IDENTIFICATION</scope>
</reference>
<feature type="domain" description="V-SNARE coiled-coil homology" evidence="2">
    <location>
        <begin position="34"/>
        <end position="76"/>
    </location>
</feature>
<name>A0A914S6H2_PAREQ</name>
<accession>A0A914S6H2</accession>
<feature type="transmembrane region" description="Helical" evidence="1">
    <location>
        <begin position="60"/>
        <end position="80"/>
    </location>
</feature>
<feature type="transmembrane region" description="Helical" evidence="1">
    <location>
        <begin position="6"/>
        <end position="26"/>
    </location>
</feature>
<evidence type="ECO:0000313" key="3">
    <source>
        <dbReference type="Proteomes" id="UP000887564"/>
    </source>
</evidence>
<keyword evidence="1" id="KW-1133">Transmembrane helix</keyword>
<keyword evidence="1" id="KW-0472">Membrane</keyword>
<dbReference type="AlphaFoldDB" id="A0A914S6H2"/>
<organism evidence="3 4">
    <name type="scientific">Parascaris equorum</name>
    <name type="common">Equine roundworm</name>
    <dbReference type="NCBI Taxonomy" id="6256"/>
    <lineage>
        <taxon>Eukaryota</taxon>
        <taxon>Metazoa</taxon>
        <taxon>Ecdysozoa</taxon>
        <taxon>Nematoda</taxon>
        <taxon>Chromadorea</taxon>
        <taxon>Rhabditida</taxon>
        <taxon>Spirurina</taxon>
        <taxon>Ascaridomorpha</taxon>
        <taxon>Ascaridoidea</taxon>
        <taxon>Ascarididae</taxon>
        <taxon>Parascaris</taxon>
    </lineage>
</organism>
<dbReference type="Gene3D" id="1.20.5.110">
    <property type="match status" value="1"/>
</dbReference>
<dbReference type="Pfam" id="PF00957">
    <property type="entry name" value="Synaptobrevin"/>
    <property type="match status" value="1"/>
</dbReference>
<keyword evidence="1" id="KW-0812">Transmembrane</keyword>
<evidence type="ECO:0000259" key="2">
    <source>
        <dbReference type="Pfam" id="PF00957"/>
    </source>
</evidence>
<proteinExistence type="predicted"/>
<evidence type="ECO:0000313" key="4">
    <source>
        <dbReference type="WBParaSite" id="PEQ_0001277901-mRNA-1"/>
    </source>
</evidence>
<sequence length="89" mass="10178">MPTLHPYRLLSLYVSFSPFICTNIFFPHVTPIKQLSKQSENFKISARRVQRHMCRRNAKWTIIVIVGSAVVVAIIVLIILNSAGVFDHK</sequence>
<protein>
    <submittedName>
        <fullName evidence="4">V-SNARE coiled-coil homology domain-containing protein</fullName>
    </submittedName>
</protein>